<dbReference type="Proteomes" id="UP000009234">
    <property type="component" value="Chromosome"/>
</dbReference>
<dbReference type="InterPro" id="IPR012340">
    <property type="entry name" value="NA-bd_OB-fold"/>
</dbReference>
<reference evidence="4 5" key="2">
    <citation type="journal article" date="2012" name="Stand. Genomic Sci.">
        <title>Complete genome sequence of the sulfate-reducing firmicute Desulfotomaculum ruminis type strain (DL(T)).</title>
        <authorList>
            <person name="Spring S."/>
            <person name="Visser M."/>
            <person name="Lu M."/>
            <person name="Copeland A."/>
            <person name="Lapidus A."/>
            <person name="Lucas S."/>
            <person name="Cheng J.F."/>
            <person name="Han C."/>
            <person name="Tapia R."/>
            <person name="Goodwin L.A."/>
            <person name="Pitluck S."/>
            <person name="Ivanova N."/>
            <person name="Land M."/>
            <person name="Hauser L."/>
            <person name="Larimer F."/>
            <person name="Rohde M."/>
            <person name="Goker M."/>
            <person name="Detter J.C."/>
            <person name="Kyrpides N.C."/>
            <person name="Woyke T."/>
            <person name="Schaap P.J."/>
            <person name="Plugge C.M."/>
            <person name="Muyzer G."/>
            <person name="Kuever J."/>
            <person name="Pereira I.A."/>
            <person name="Parshina S.N."/>
            <person name="Bernier-Latmani R."/>
            <person name="Stams A.J."/>
            <person name="Klenk H.P."/>
        </authorList>
    </citation>
    <scope>NUCLEOTIDE SEQUENCE [LARGE SCALE GENOMIC DNA]</scope>
    <source>
        <strain evidence="5">ATCC 23193 / DSM 2154 / NCIB 8452 / DL</strain>
    </source>
</reference>
<dbReference type="STRING" id="696281.Desru_2942"/>
<dbReference type="AlphaFoldDB" id="F6DT51"/>
<comment type="function">
    <text evidence="1">Binds mRNA; thus facilitating recognition of the initiation point. It is needed to translate mRNA with a short Shine-Dalgarno (SD) purine-rich sequence.</text>
</comment>
<dbReference type="PANTHER" id="PTHR10724">
    <property type="entry name" value="30S RIBOSOMAL PROTEIN S1"/>
    <property type="match status" value="1"/>
</dbReference>
<feature type="compositionally biased region" description="Basic and acidic residues" evidence="2">
    <location>
        <begin position="68"/>
        <end position="83"/>
    </location>
</feature>
<evidence type="ECO:0000256" key="1">
    <source>
        <dbReference type="ARBA" id="ARBA00025604"/>
    </source>
</evidence>
<gene>
    <name evidence="4" type="ordered locus">Desru_2942</name>
</gene>
<name>F6DT51_DESRL</name>
<dbReference type="InterPro" id="IPR003029">
    <property type="entry name" value="S1_domain"/>
</dbReference>
<dbReference type="RefSeq" id="WP_013842908.1">
    <property type="nucleotide sequence ID" value="NC_015589.1"/>
</dbReference>
<organism evidence="4 5">
    <name type="scientific">Desulforamulus ruminis (strain ATCC 23193 / DSM 2154 / NCIMB 8452 / DL)</name>
    <name type="common">Desulfotomaculum ruminis</name>
    <dbReference type="NCBI Taxonomy" id="696281"/>
    <lineage>
        <taxon>Bacteria</taxon>
        <taxon>Bacillati</taxon>
        <taxon>Bacillota</taxon>
        <taxon>Clostridia</taxon>
        <taxon>Eubacteriales</taxon>
        <taxon>Peptococcaceae</taxon>
        <taxon>Desulforamulus</taxon>
    </lineage>
</organism>
<dbReference type="GO" id="GO:0003729">
    <property type="term" value="F:mRNA binding"/>
    <property type="evidence" value="ECO:0007669"/>
    <property type="project" value="TreeGrafter"/>
</dbReference>
<proteinExistence type="predicted"/>
<evidence type="ECO:0000313" key="5">
    <source>
        <dbReference type="Proteomes" id="UP000009234"/>
    </source>
</evidence>
<dbReference type="FunFam" id="2.40.50.140:FF:000103">
    <property type="entry name" value="protein RRP5 homolog"/>
    <property type="match status" value="1"/>
</dbReference>
<dbReference type="InterPro" id="IPR050437">
    <property type="entry name" value="Ribos_protein_bS1-like"/>
</dbReference>
<dbReference type="Gene3D" id="2.40.50.140">
    <property type="entry name" value="Nucleic acid-binding proteins"/>
    <property type="match status" value="1"/>
</dbReference>
<accession>F6DT51</accession>
<dbReference type="GO" id="GO:0006412">
    <property type="term" value="P:translation"/>
    <property type="evidence" value="ECO:0007669"/>
    <property type="project" value="TreeGrafter"/>
</dbReference>
<feature type="domain" description="S1 motif" evidence="3">
    <location>
        <begin position="1"/>
        <end position="67"/>
    </location>
</feature>
<dbReference type="PROSITE" id="PS50126">
    <property type="entry name" value="S1"/>
    <property type="match status" value="1"/>
</dbReference>
<evidence type="ECO:0000313" key="4">
    <source>
        <dbReference type="EMBL" id="AEG61156.1"/>
    </source>
</evidence>
<dbReference type="EMBL" id="CP002780">
    <property type="protein sequence ID" value="AEG61156.1"/>
    <property type="molecule type" value="Genomic_DNA"/>
</dbReference>
<dbReference type="HOGENOM" id="CLU_2117091_0_0_9"/>
<sequence>MRNGDKGAVIVGAFVQLEPGVEGLVHISHLADRHVAKPDEVVREGEEVNVKVLSVDPVEKRIRLSIREVNSEGRPAREPRQNKQETAPVVEENKEENGPTLGDVFGDMFKQEEK</sequence>
<dbReference type="GO" id="GO:0003735">
    <property type="term" value="F:structural constituent of ribosome"/>
    <property type="evidence" value="ECO:0007669"/>
    <property type="project" value="TreeGrafter"/>
</dbReference>
<feature type="region of interest" description="Disordered" evidence="2">
    <location>
        <begin position="68"/>
        <end position="114"/>
    </location>
</feature>
<dbReference type="eggNOG" id="COG0539">
    <property type="taxonomic scope" value="Bacteria"/>
</dbReference>
<evidence type="ECO:0000256" key="2">
    <source>
        <dbReference type="SAM" id="MobiDB-lite"/>
    </source>
</evidence>
<protein>
    <submittedName>
        <fullName evidence="4">RNA binding S1 domain protein</fullName>
    </submittedName>
</protein>
<evidence type="ECO:0000259" key="3">
    <source>
        <dbReference type="PROSITE" id="PS50126"/>
    </source>
</evidence>
<dbReference type="InterPro" id="IPR035104">
    <property type="entry name" value="Ribosomal_protein_S1-like"/>
</dbReference>
<keyword evidence="5" id="KW-1185">Reference proteome</keyword>
<dbReference type="KEGG" id="dru:Desru_2942"/>
<dbReference type="Pfam" id="PF00575">
    <property type="entry name" value="S1"/>
    <property type="match status" value="1"/>
</dbReference>
<dbReference type="PRINTS" id="PR00681">
    <property type="entry name" value="RIBOSOMALS1"/>
</dbReference>
<dbReference type="SUPFAM" id="SSF50249">
    <property type="entry name" value="Nucleic acid-binding proteins"/>
    <property type="match status" value="1"/>
</dbReference>
<reference evidence="5" key="1">
    <citation type="submission" date="2011-05" db="EMBL/GenBank/DDBJ databases">
        <title>Complete sequence of Desulfotomaculum ruminis DSM 2154.</title>
        <authorList>
            <person name="Lucas S."/>
            <person name="Copeland A."/>
            <person name="Lapidus A."/>
            <person name="Cheng J.-F."/>
            <person name="Goodwin L."/>
            <person name="Pitluck S."/>
            <person name="Lu M."/>
            <person name="Detter J.C."/>
            <person name="Han C."/>
            <person name="Tapia R."/>
            <person name="Land M."/>
            <person name="Hauser L."/>
            <person name="Kyrpides N."/>
            <person name="Ivanova N."/>
            <person name="Mikhailova N."/>
            <person name="Pagani I."/>
            <person name="Stams A.J.M."/>
            <person name="Plugge C.M."/>
            <person name="Muyzer G."/>
            <person name="Kuever J."/>
            <person name="Parshina S.N."/>
            <person name="Ivanova A.E."/>
            <person name="Nazina T.N."/>
            <person name="Brambilla E."/>
            <person name="Spring S."/>
            <person name="Klenk H.-P."/>
            <person name="Woyke T."/>
        </authorList>
    </citation>
    <scope>NUCLEOTIDE SEQUENCE [LARGE SCALE GENOMIC DNA]</scope>
    <source>
        <strain evidence="5">ATCC 23193 / DSM 2154 / NCIB 8452 / DL</strain>
    </source>
</reference>
<dbReference type="SMART" id="SM00316">
    <property type="entry name" value="S1"/>
    <property type="match status" value="1"/>
</dbReference>